<proteinExistence type="predicted"/>
<dbReference type="AlphaFoldDB" id="A0A2P2IT51"/>
<keyword evidence="1" id="KW-0812">Transmembrane</keyword>
<protein>
    <submittedName>
        <fullName evidence="2">Uncharacterized protein</fullName>
    </submittedName>
</protein>
<evidence type="ECO:0000256" key="1">
    <source>
        <dbReference type="SAM" id="Phobius"/>
    </source>
</evidence>
<sequence>MQLKPSLSLIVSFLMMLHMLVLWEVKVITMAYSPRLYGQFTESM</sequence>
<accession>A0A2P2IT51</accession>
<feature type="transmembrane region" description="Helical" evidence="1">
    <location>
        <begin position="6"/>
        <end position="25"/>
    </location>
</feature>
<evidence type="ECO:0000313" key="2">
    <source>
        <dbReference type="EMBL" id="MBW84415.1"/>
    </source>
</evidence>
<name>A0A2P2IT51_RHIMU</name>
<dbReference type="EMBL" id="GGEC01003932">
    <property type="protein sequence ID" value="MBW84415.1"/>
    <property type="molecule type" value="Transcribed_RNA"/>
</dbReference>
<reference evidence="2" key="1">
    <citation type="submission" date="2018-02" db="EMBL/GenBank/DDBJ databases">
        <title>Rhizophora mucronata_Transcriptome.</title>
        <authorList>
            <person name="Meera S.P."/>
            <person name="Sreeshan A."/>
            <person name="Augustine A."/>
        </authorList>
    </citation>
    <scope>NUCLEOTIDE SEQUENCE</scope>
    <source>
        <tissue evidence="2">Leaf</tissue>
    </source>
</reference>
<organism evidence="2">
    <name type="scientific">Rhizophora mucronata</name>
    <name type="common">Asiatic mangrove</name>
    <dbReference type="NCBI Taxonomy" id="61149"/>
    <lineage>
        <taxon>Eukaryota</taxon>
        <taxon>Viridiplantae</taxon>
        <taxon>Streptophyta</taxon>
        <taxon>Embryophyta</taxon>
        <taxon>Tracheophyta</taxon>
        <taxon>Spermatophyta</taxon>
        <taxon>Magnoliopsida</taxon>
        <taxon>eudicotyledons</taxon>
        <taxon>Gunneridae</taxon>
        <taxon>Pentapetalae</taxon>
        <taxon>rosids</taxon>
        <taxon>fabids</taxon>
        <taxon>Malpighiales</taxon>
        <taxon>Rhizophoraceae</taxon>
        <taxon>Rhizophora</taxon>
    </lineage>
</organism>
<keyword evidence="1" id="KW-1133">Transmembrane helix</keyword>
<keyword evidence="1" id="KW-0472">Membrane</keyword>